<evidence type="ECO:0000313" key="7">
    <source>
        <dbReference type="EMBL" id="CAL0299641.1"/>
    </source>
</evidence>
<reference evidence="7 8" key="1">
    <citation type="submission" date="2024-03" db="EMBL/GenBank/DDBJ databases">
        <authorList>
            <person name="Martinez-Hernandez J."/>
        </authorList>
    </citation>
    <scope>NUCLEOTIDE SEQUENCE [LARGE SCALE GENOMIC DNA]</scope>
</reference>
<dbReference type="InterPro" id="IPR001245">
    <property type="entry name" value="Ser-Thr/Tyr_kinase_cat_dom"/>
</dbReference>
<keyword evidence="3" id="KW-0067">ATP-binding</keyword>
<accession>A0AAV1VRY4</accession>
<evidence type="ECO:0008006" key="9">
    <source>
        <dbReference type="Google" id="ProtNLM"/>
    </source>
</evidence>
<evidence type="ECO:0000313" key="8">
    <source>
        <dbReference type="Proteomes" id="UP001497480"/>
    </source>
</evidence>
<keyword evidence="4" id="KW-0812">Transmembrane</keyword>
<evidence type="ECO:0000256" key="4">
    <source>
        <dbReference type="SAM" id="Phobius"/>
    </source>
</evidence>
<evidence type="ECO:0000256" key="1">
    <source>
        <dbReference type="ARBA" id="ARBA00022527"/>
    </source>
</evidence>
<dbReference type="Proteomes" id="UP001497480">
    <property type="component" value="Unassembled WGS sequence"/>
</dbReference>
<protein>
    <recommendedName>
        <fullName evidence="9">Protein kinase domain-containing protein</fullName>
    </recommendedName>
</protein>
<comment type="caution">
    <text evidence="7">The sequence shown here is derived from an EMBL/GenBank/DDBJ whole genome shotgun (WGS) entry which is preliminary data.</text>
</comment>
<keyword evidence="1" id="KW-0418">Kinase</keyword>
<evidence type="ECO:0000259" key="6">
    <source>
        <dbReference type="Pfam" id="PF23180"/>
    </source>
</evidence>
<feature type="domain" description="Serine-threonine/tyrosine-protein kinase catalytic" evidence="5">
    <location>
        <begin position="341"/>
        <end position="445"/>
    </location>
</feature>
<dbReference type="InterPro" id="IPR011009">
    <property type="entry name" value="Kinase-like_dom_sf"/>
</dbReference>
<organism evidence="7 8">
    <name type="scientific">Lupinus luteus</name>
    <name type="common">European yellow lupine</name>
    <dbReference type="NCBI Taxonomy" id="3873"/>
    <lineage>
        <taxon>Eukaryota</taxon>
        <taxon>Viridiplantae</taxon>
        <taxon>Streptophyta</taxon>
        <taxon>Embryophyta</taxon>
        <taxon>Tracheophyta</taxon>
        <taxon>Spermatophyta</taxon>
        <taxon>Magnoliopsida</taxon>
        <taxon>eudicotyledons</taxon>
        <taxon>Gunneridae</taxon>
        <taxon>Pentapetalae</taxon>
        <taxon>rosids</taxon>
        <taxon>fabids</taxon>
        <taxon>Fabales</taxon>
        <taxon>Fabaceae</taxon>
        <taxon>Papilionoideae</taxon>
        <taxon>50 kb inversion clade</taxon>
        <taxon>genistoids sensu lato</taxon>
        <taxon>core genistoids</taxon>
        <taxon>Genisteae</taxon>
        <taxon>Lupinus</taxon>
    </lineage>
</organism>
<dbReference type="EMBL" id="CAXHTB010000001">
    <property type="protein sequence ID" value="CAL0299641.1"/>
    <property type="molecule type" value="Genomic_DNA"/>
</dbReference>
<keyword evidence="1" id="KW-0808">Transferase</keyword>
<sequence length="572" mass="62124">MSMPFALSERAQMWLGLPSSMSSVAPGLPPSYQGSSVTTTPKRYRHHPNMQPYAVAPPLSKGQACDPICTDPLTATPFGSPCGCVFPVKVRLILDIAPLPIFPLINELEIEVASGTYLKQSQVRIMGVTADSENQGCTVIDINLVPLGEKFDDITFSVICERFWQKKVPLNKSLFGDFAVLSITYPEMPASAPHGPFVNDGSHPDPRYGAAGLIPFTANASSSKNQKMCPRTIIIIAVSSSVFLLALVGALSIMYKWSKVMRPSSAIGSALTSSLNTGPAMESMSSSRITRSRSMSLMSTMATSIPPVKRFSLSEIQKATDKFSSKRVLGEGGFGRVYRGYVAPEYAMTGHLLVKSDVYSYGVVLLELLTGRKPVDMSQPPGQENLVTYARPLLTTREGLEQLVDPSLAGTYEFDEMAKMASIASMCVHHEVTQRPFMGEVVQALKLIYNNTDESLGSKDSPELSDFVNDISPSENGWWNAEGEIPRLAYGEASPIMTMEYSSGPLEEIGNKLFSASSFISDDISLPVKYANRSGPLKTARSKILKGLNCLFIVEGSQIAILFILKTGDRSD</sequence>
<dbReference type="GO" id="GO:0005524">
    <property type="term" value="F:ATP binding"/>
    <property type="evidence" value="ECO:0007669"/>
    <property type="project" value="UniProtKB-KW"/>
</dbReference>
<dbReference type="PANTHER" id="PTHR47989">
    <property type="entry name" value="OS01G0750732 PROTEIN"/>
    <property type="match status" value="1"/>
</dbReference>
<dbReference type="PANTHER" id="PTHR47989:SF40">
    <property type="entry name" value="RECEPTOR-LIKE SERINE_THREONINE-PROTEIN KINASE ALE2"/>
    <property type="match status" value="1"/>
</dbReference>
<dbReference type="Pfam" id="PF07714">
    <property type="entry name" value="PK_Tyr_Ser-Thr"/>
    <property type="match status" value="1"/>
</dbReference>
<dbReference type="Pfam" id="PF23180">
    <property type="entry name" value="ALE2_N"/>
    <property type="match status" value="1"/>
</dbReference>
<evidence type="ECO:0000256" key="2">
    <source>
        <dbReference type="ARBA" id="ARBA00022741"/>
    </source>
</evidence>
<dbReference type="Gene3D" id="1.10.510.10">
    <property type="entry name" value="Transferase(Phosphotransferase) domain 1"/>
    <property type="match status" value="1"/>
</dbReference>
<dbReference type="AlphaFoldDB" id="A0AAV1VRY4"/>
<evidence type="ECO:0000256" key="3">
    <source>
        <dbReference type="ARBA" id="ARBA00022840"/>
    </source>
</evidence>
<keyword evidence="4" id="KW-0472">Membrane</keyword>
<keyword evidence="2" id="KW-0547">Nucleotide-binding</keyword>
<gene>
    <name evidence="7" type="ORF">LLUT_LOCUS701</name>
</gene>
<keyword evidence="8" id="KW-1185">Reference proteome</keyword>
<dbReference type="SUPFAM" id="SSF56112">
    <property type="entry name" value="Protein kinase-like (PK-like)"/>
    <property type="match status" value="2"/>
</dbReference>
<keyword evidence="1" id="KW-0723">Serine/threonine-protein kinase</keyword>
<feature type="domain" description="Receptor-like PK ALE2 N-terminal" evidence="6">
    <location>
        <begin position="70"/>
        <end position="189"/>
    </location>
</feature>
<dbReference type="InterPro" id="IPR057597">
    <property type="entry name" value="ALE2_N"/>
</dbReference>
<evidence type="ECO:0000259" key="5">
    <source>
        <dbReference type="Pfam" id="PF07714"/>
    </source>
</evidence>
<keyword evidence="4" id="KW-1133">Transmembrane helix</keyword>
<name>A0AAV1VRY4_LUPLU</name>
<dbReference type="GO" id="GO:0004674">
    <property type="term" value="F:protein serine/threonine kinase activity"/>
    <property type="evidence" value="ECO:0007669"/>
    <property type="project" value="UniProtKB-KW"/>
</dbReference>
<feature type="transmembrane region" description="Helical" evidence="4">
    <location>
        <begin position="233"/>
        <end position="255"/>
    </location>
</feature>
<proteinExistence type="predicted"/>